<dbReference type="SUPFAM" id="SSF103473">
    <property type="entry name" value="MFS general substrate transporter"/>
    <property type="match status" value="1"/>
</dbReference>
<dbReference type="InterPro" id="IPR020846">
    <property type="entry name" value="MFS_dom"/>
</dbReference>
<keyword evidence="3" id="KW-1003">Cell membrane</keyword>
<keyword evidence="5 8" id="KW-1133">Transmembrane helix</keyword>
<feature type="transmembrane region" description="Helical" evidence="8">
    <location>
        <begin position="111"/>
        <end position="132"/>
    </location>
</feature>
<name>A0ABP8KLE7_9ACTN</name>
<keyword evidence="6 8" id="KW-0472">Membrane</keyword>
<dbReference type="Gene3D" id="1.20.1250.20">
    <property type="entry name" value="MFS general substrate transporter like domains"/>
    <property type="match status" value="1"/>
</dbReference>
<dbReference type="EMBL" id="BAABFR010000227">
    <property type="protein sequence ID" value="GAA4408634.1"/>
    <property type="molecule type" value="Genomic_DNA"/>
</dbReference>
<dbReference type="PROSITE" id="PS50850">
    <property type="entry name" value="MFS"/>
    <property type="match status" value="1"/>
</dbReference>
<evidence type="ECO:0000313" key="10">
    <source>
        <dbReference type="EMBL" id="GAA4408634.1"/>
    </source>
</evidence>
<proteinExistence type="predicted"/>
<dbReference type="PANTHER" id="PTHR43414:SF6">
    <property type="entry name" value="MULTIDRUG RESISTANCE PROTEIN MDTG"/>
    <property type="match status" value="1"/>
</dbReference>
<accession>A0ABP8KLE7</accession>
<evidence type="ECO:0000256" key="2">
    <source>
        <dbReference type="ARBA" id="ARBA00022448"/>
    </source>
</evidence>
<organism evidence="10 11">
    <name type="scientific">Tsukamurella soli</name>
    <dbReference type="NCBI Taxonomy" id="644556"/>
    <lineage>
        <taxon>Bacteria</taxon>
        <taxon>Bacillati</taxon>
        <taxon>Actinomycetota</taxon>
        <taxon>Actinomycetes</taxon>
        <taxon>Mycobacteriales</taxon>
        <taxon>Tsukamurellaceae</taxon>
        <taxon>Tsukamurella</taxon>
    </lineage>
</organism>
<feature type="transmembrane region" description="Helical" evidence="8">
    <location>
        <begin position="85"/>
        <end position="105"/>
    </location>
</feature>
<evidence type="ECO:0000313" key="11">
    <source>
        <dbReference type="Proteomes" id="UP001500635"/>
    </source>
</evidence>
<dbReference type="InterPro" id="IPR011701">
    <property type="entry name" value="MFS"/>
</dbReference>
<comment type="subcellular location">
    <subcellularLocation>
        <location evidence="1">Cell membrane</location>
        <topology evidence="1">Multi-pass membrane protein</topology>
    </subcellularLocation>
</comment>
<feature type="region of interest" description="Disordered" evidence="7">
    <location>
        <begin position="148"/>
        <end position="172"/>
    </location>
</feature>
<evidence type="ECO:0000256" key="6">
    <source>
        <dbReference type="ARBA" id="ARBA00023136"/>
    </source>
</evidence>
<feature type="transmembrane region" description="Helical" evidence="8">
    <location>
        <begin position="53"/>
        <end position="73"/>
    </location>
</feature>
<comment type="caution">
    <text evidence="10">The sequence shown here is derived from an EMBL/GenBank/DDBJ whole genome shotgun (WGS) entry which is preliminary data.</text>
</comment>
<evidence type="ECO:0000256" key="7">
    <source>
        <dbReference type="SAM" id="MobiDB-lite"/>
    </source>
</evidence>
<keyword evidence="2" id="KW-0813">Transport</keyword>
<evidence type="ECO:0000259" key="9">
    <source>
        <dbReference type="PROSITE" id="PS50850"/>
    </source>
</evidence>
<evidence type="ECO:0000256" key="3">
    <source>
        <dbReference type="ARBA" id="ARBA00022475"/>
    </source>
</evidence>
<keyword evidence="11" id="KW-1185">Reference proteome</keyword>
<feature type="domain" description="Major facilitator superfamily (MFS) profile" evidence="9">
    <location>
        <begin position="1"/>
        <end position="172"/>
    </location>
</feature>
<evidence type="ECO:0000256" key="1">
    <source>
        <dbReference type="ARBA" id="ARBA00004651"/>
    </source>
</evidence>
<reference evidence="11" key="1">
    <citation type="journal article" date="2019" name="Int. J. Syst. Evol. Microbiol.">
        <title>The Global Catalogue of Microorganisms (GCM) 10K type strain sequencing project: providing services to taxonomists for standard genome sequencing and annotation.</title>
        <authorList>
            <consortium name="The Broad Institute Genomics Platform"/>
            <consortium name="The Broad Institute Genome Sequencing Center for Infectious Disease"/>
            <person name="Wu L."/>
            <person name="Ma J."/>
        </authorList>
    </citation>
    <scope>NUCLEOTIDE SEQUENCE [LARGE SCALE GENOMIC DNA]</scope>
    <source>
        <strain evidence="11">JCM 17688</strain>
    </source>
</reference>
<evidence type="ECO:0000256" key="5">
    <source>
        <dbReference type="ARBA" id="ARBA00022989"/>
    </source>
</evidence>
<dbReference type="Proteomes" id="UP001500635">
    <property type="component" value="Unassembled WGS sequence"/>
</dbReference>
<protein>
    <recommendedName>
        <fullName evidence="9">Major facilitator superfamily (MFS) profile domain-containing protein</fullName>
    </recommendedName>
</protein>
<dbReference type="InterPro" id="IPR036259">
    <property type="entry name" value="MFS_trans_sf"/>
</dbReference>
<evidence type="ECO:0000256" key="8">
    <source>
        <dbReference type="SAM" id="Phobius"/>
    </source>
</evidence>
<dbReference type="Pfam" id="PF07690">
    <property type="entry name" value="MFS_1"/>
    <property type="match status" value="1"/>
</dbReference>
<sequence length="172" mass="17289">MVVFLRPLGLRLPLAGRITDRRGAHAVIAGSLAAGTLLLAAQAAAPNPIVLCLLRLAQGVALAGLTPAVAAAIRQRTPSDRVGRVLGLNVSAAYVGQIVGPVLGAQVGGSWGVRSVFVATAVVMAVALAATVTSGLRNRARSHSAASAGAAVSPRCSAAGPDRGRSSYRTRQ</sequence>
<dbReference type="PANTHER" id="PTHR43414">
    <property type="entry name" value="MULTIDRUG RESISTANCE PROTEIN MDTG"/>
    <property type="match status" value="1"/>
</dbReference>
<evidence type="ECO:0000256" key="4">
    <source>
        <dbReference type="ARBA" id="ARBA00022692"/>
    </source>
</evidence>
<keyword evidence="4 8" id="KW-0812">Transmembrane</keyword>
<gene>
    <name evidence="10" type="ORF">GCM10023147_52470</name>
</gene>